<dbReference type="RefSeq" id="WP_247415390.1">
    <property type="nucleotide sequence ID" value="NZ_JALLGW010000001.1"/>
</dbReference>
<evidence type="ECO:0000313" key="2">
    <source>
        <dbReference type="EMBL" id="MFC5972264.1"/>
    </source>
</evidence>
<accession>A0ABD5RPS0</accession>
<gene>
    <name evidence="2" type="ORF">ACFPYI_13060</name>
</gene>
<protein>
    <submittedName>
        <fullName evidence="2">Uncharacterized protein</fullName>
    </submittedName>
</protein>
<reference evidence="2 3" key="1">
    <citation type="journal article" date="2019" name="Int. J. Syst. Evol. Microbiol.">
        <title>The Global Catalogue of Microorganisms (GCM) 10K type strain sequencing project: providing services to taxonomists for standard genome sequencing and annotation.</title>
        <authorList>
            <consortium name="The Broad Institute Genomics Platform"/>
            <consortium name="The Broad Institute Genome Sequencing Center for Infectious Disease"/>
            <person name="Wu L."/>
            <person name="Ma J."/>
        </authorList>
    </citation>
    <scope>NUCLEOTIDE SEQUENCE [LARGE SCALE GENOMIC DNA]</scope>
    <source>
        <strain evidence="2 3">CGMCC 1.12543</strain>
    </source>
</reference>
<comment type="caution">
    <text evidence="2">The sequence shown here is derived from an EMBL/GenBank/DDBJ whole genome shotgun (WGS) entry which is preliminary data.</text>
</comment>
<organism evidence="2 3">
    <name type="scientific">Halomarina salina</name>
    <dbReference type="NCBI Taxonomy" id="1872699"/>
    <lineage>
        <taxon>Archaea</taxon>
        <taxon>Methanobacteriati</taxon>
        <taxon>Methanobacteriota</taxon>
        <taxon>Stenosarchaea group</taxon>
        <taxon>Halobacteria</taxon>
        <taxon>Halobacteriales</taxon>
        <taxon>Natronomonadaceae</taxon>
        <taxon>Halomarina</taxon>
    </lineage>
</organism>
<proteinExistence type="predicted"/>
<evidence type="ECO:0000313" key="3">
    <source>
        <dbReference type="Proteomes" id="UP001596099"/>
    </source>
</evidence>
<keyword evidence="3" id="KW-1185">Reference proteome</keyword>
<dbReference type="Proteomes" id="UP001596099">
    <property type="component" value="Unassembled WGS sequence"/>
</dbReference>
<dbReference type="EMBL" id="JBHSQH010000001">
    <property type="protein sequence ID" value="MFC5972264.1"/>
    <property type="molecule type" value="Genomic_DNA"/>
</dbReference>
<name>A0ABD5RPS0_9EURY</name>
<sequence length="46" mass="5506">MCHRNTTEEYAHYVLGEREDRREEEPEEETRRIDGEAARVARNADD</sequence>
<dbReference type="AlphaFoldDB" id="A0ABD5RPS0"/>
<evidence type="ECO:0000256" key="1">
    <source>
        <dbReference type="SAM" id="MobiDB-lite"/>
    </source>
</evidence>
<feature type="region of interest" description="Disordered" evidence="1">
    <location>
        <begin position="1"/>
        <end position="46"/>
    </location>
</feature>